<gene>
    <name evidence="1" type="ORF">GCM10022406_29850</name>
</gene>
<organism evidence="1 2">
    <name type="scientific">Hymenobacter algoricola</name>
    <dbReference type="NCBI Taxonomy" id="486267"/>
    <lineage>
        <taxon>Bacteria</taxon>
        <taxon>Pseudomonadati</taxon>
        <taxon>Bacteroidota</taxon>
        <taxon>Cytophagia</taxon>
        <taxon>Cytophagales</taxon>
        <taxon>Hymenobacteraceae</taxon>
        <taxon>Hymenobacter</taxon>
    </lineage>
</organism>
<protein>
    <recommendedName>
        <fullName evidence="3">Outer membrane protein beta-barrel domain-containing protein</fullName>
    </recommendedName>
</protein>
<dbReference type="EMBL" id="BAABDH010000097">
    <property type="protein sequence ID" value="GAA3945895.1"/>
    <property type="molecule type" value="Genomic_DNA"/>
</dbReference>
<dbReference type="Proteomes" id="UP001499909">
    <property type="component" value="Unassembled WGS sequence"/>
</dbReference>
<evidence type="ECO:0008006" key="3">
    <source>
        <dbReference type="Google" id="ProtNLM"/>
    </source>
</evidence>
<proteinExistence type="predicted"/>
<evidence type="ECO:0000313" key="1">
    <source>
        <dbReference type="EMBL" id="GAA3945895.1"/>
    </source>
</evidence>
<name>A0ABP7NI68_9BACT</name>
<reference evidence="2" key="1">
    <citation type="journal article" date="2019" name="Int. J. Syst. Evol. Microbiol.">
        <title>The Global Catalogue of Microorganisms (GCM) 10K type strain sequencing project: providing services to taxonomists for standard genome sequencing and annotation.</title>
        <authorList>
            <consortium name="The Broad Institute Genomics Platform"/>
            <consortium name="The Broad Institute Genome Sequencing Center for Infectious Disease"/>
            <person name="Wu L."/>
            <person name="Ma J."/>
        </authorList>
    </citation>
    <scope>NUCLEOTIDE SEQUENCE [LARGE SCALE GENOMIC DNA]</scope>
    <source>
        <strain evidence="2">JCM 17214</strain>
    </source>
</reference>
<sequence>MVTAAAQTPAAAVSPLPANPYPSSSLGLSVGWGAPYGLGIDFSRMVGRQADIGLGVGLGLGGKVGVGARYYFRPAAVVQPYVGLNLVLSQESFLNKKADWTLLLDGKTNHTICPVVD</sequence>
<keyword evidence="2" id="KW-1185">Reference proteome</keyword>
<accession>A0ABP7NI68</accession>
<evidence type="ECO:0000313" key="2">
    <source>
        <dbReference type="Proteomes" id="UP001499909"/>
    </source>
</evidence>
<comment type="caution">
    <text evidence="1">The sequence shown here is derived from an EMBL/GenBank/DDBJ whole genome shotgun (WGS) entry which is preliminary data.</text>
</comment>